<dbReference type="OrthoDB" id="10609244at2759"/>
<dbReference type="InParanoid" id="A0A078A8W1"/>
<proteinExistence type="predicted"/>
<dbReference type="Proteomes" id="UP000039865">
    <property type="component" value="Unassembled WGS sequence"/>
</dbReference>
<protein>
    <submittedName>
        <fullName evidence="1">Uncharacterized protein</fullName>
    </submittedName>
</protein>
<gene>
    <name evidence="1" type="primary">Contig15797.g16840</name>
    <name evidence="1" type="ORF">STYLEM_6951</name>
</gene>
<dbReference type="EMBL" id="CCKQ01006659">
    <property type="protein sequence ID" value="CDW77982.1"/>
    <property type="molecule type" value="Genomic_DNA"/>
</dbReference>
<dbReference type="AlphaFoldDB" id="A0A078A8W1"/>
<name>A0A078A8W1_STYLE</name>
<evidence type="ECO:0000313" key="1">
    <source>
        <dbReference type="EMBL" id="CDW77982.1"/>
    </source>
</evidence>
<sequence length="181" mass="20703">MESQSTAGLVLISKLYNEGLINDKDRDNLKDMVFNEDSTLLTLIEKYSEDEQYLREAILKYVHGGNMRMTQCQRVSIKVDSSDIHQLSSPTDSAIDMKKMRRLNQLQQEQLKYEQLEQQENLMPAASKQNNISLGMKGCDLGCSPQMSKNSLVPKKKMVQGRLSPLGVQSRQFLFDQNMLH</sequence>
<keyword evidence="2" id="KW-1185">Reference proteome</keyword>
<organism evidence="1 2">
    <name type="scientific">Stylonychia lemnae</name>
    <name type="common">Ciliate</name>
    <dbReference type="NCBI Taxonomy" id="5949"/>
    <lineage>
        <taxon>Eukaryota</taxon>
        <taxon>Sar</taxon>
        <taxon>Alveolata</taxon>
        <taxon>Ciliophora</taxon>
        <taxon>Intramacronucleata</taxon>
        <taxon>Spirotrichea</taxon>
        <taxon>Stichotrichia</taxon>
        <taxon>Sporadotrichida</taxon>
        <taxon>Oxytrichidae</taxon>
        <taxon>Stylonychinae</taxon>
        <taxon>Stylonychia</taxon>
    </lineage>
</organism>
<accession>A0A078A8W1</accession>
<reference evidence="1 2" key="1">
    <citation type="submission" date="2014-06" db="EMBL/GenBank/DDBJ databases">
        <authorList>
            <person name="Swart Estienne"/>
        </authorList>
    </citation>
    <scope>NUCLEOTIDE SEQUENCE [LARGE SCALE GENOMIC DNA]</scope>
    <source>
        <strain evidence="1 2">130c</strain>
    </source>
</reference>
<evidence type="ECO:0000313" key="2">
    <source>
        <dbReference type="Proteomes" id="UP000039865"/>
    </source>
</evidence>